<dbReference type="AlphaFoldDB" id="A0A0G4F7M8"/>
<dbReference type="GO" id="GO:0003743">
    <property type="term" value="F:translation initiation factor activity"/>
    <property type="evidence" value="ECO:0007669"/>
    <property type="project" value="UniProtKB-KW"/>
</dbReference>
<dbReference type="InterPro" id="IPR001040">
    <property type="entry name" value="TIF_eIF_4E"/>
</dbReference>
<keyword evidence="5 6" id="KW-0648">Protein biosynthesis</keyword>
<evidence type="ECO:0000256" key="1">
    <source>
        <dbReference type="ARBA" id="ARBA00009860"/>
    </source>
</evidence>
<dbReference type="PANTHER" id="PTHR11960">
    <property type="entry name" value="EUKARYOTIC TRANSLATION INITIATION FACTOR 4E RELATED"/>
    <property type="match status" value="1"/>
</dbReference>
<dbReference type="EMBL" id="CDMY01000382">
    <property type="protein sequence ID" value="CEM08011.1"/>
    <property type="molecule type" value="Genomic_DNA"/>
</dbReference>
<proteinExistence type="inferred from homology"/>
<evidence type="ECO:0000256" key="2">
    <source>
        <dbReference type="ARBA" id="ARBA00022540"/>
    </source>
</evidence>
<evidence type="ECO:0000256" key="7">
    <source>
        <dbReference type="SAM" id="MobiDB-lite"/>
    </source>
</evidence>
<dbReference type="VEuPathDB" id="CryptoDB:Vbra_8872"/>
<evidence type="ECO:0000256" key="5">
    <source>
        <dbReference type="ARBA" id="ARBA00022917"/>
    </source>
</evidence>
<dbReference type="Pfam" id="PF01652">
    <property type="entry name" value="IF4E"/>
    <property type="match status" value="1"/>
</dbReference>
<protein>
    <recommendedName>
        <fullName evidence="10">Eukaryotic translation initiation factor 4E</fullName>
    </recommendedName>
</protein>
<dbReference type="InParanoid" id="A0A0G4F7M8"/>
<evidence type="ECO:0000256" key="6">
    <source>
        <dbReference type="RuleBase" id="RU004374"/>
    </source>
</evidence>
<name>A0A0G4F7M8_VITBC</name>
<evidence type="ECO:0000313" key="8">
    <source>
        <dbReference type="EMBL" id="CEM08011.1"/>
    </source>
</evidence>
<dbReference type="GO" id="GO:0016281">
    <property type="term" value="C:eukaryotic translation initiation factor 4F complex"/>
    <property type="evidence" value="ECO:0007669"/>
    <property type="project" value="TreeGrafter"/>
</dbReference>
<sequence>MGDGRVYLSFNKDYSRAEFGAADEDGVPEDLPLADTWSIWEQIQPGTSGGVDNKNYDEQTHKFANFSTIKDFWRFWDFIPQPSILLDSRRMVRENKDGSTSYVDGIMIFKENIKPTWEDPKNADGGHLQFQIKPKDVASPGQMDEYWNNLVLGVIGKTVEPYDIITGLRLVDKVNTGRSPQSATVRIELWFAKADNDERETLKKNVEEIMSTSLDGRKISPVPRSEVKPHSGFKR</sequence>
<keyword evidence="3" id="KW-0810">Translation regulation</keyword>
<accession>A0A0G4F7M8</accession>
<reference evidence="8 9" key="1">
    <citation type="submission" date="2014-11" db="EMBL/GenBank/DDBJ databases">
        <authorList>
            <person name="Zhu J."/>
            <person name="Qi W."/>
            <person name="Song R."/>
        </authorList>
    </citation>
    <scope>NUCLEOTIDE SEQUENCE [LARGE SCALE GENOMIC DNA]</scope>
</reference>
<evidence type="ECO:0000256" key="4">
    <source>
        <dbReference type="ARBA" id="ARBA00022884"/>
    </source>
</evidence>
<dbReference type="GO" id="GO:0006417">
    <property type="term" value="P:regulation of translation"/>
    <property type="evidence" value="ECO:0007669"/>
    <property type="project" value="UniProtKB-KW"/>
</dbReference>
<comment type="similarity">
    <text evidence="1 6">Belongs to the eukaryotic initiation factor 4E family.</text>
</comment>
<dbReference type="PANTHER" id="PTHR11960:SF8">
    <property type="entry name" value="EUKARYOTIC TRANSLATION INITIATION FACTOR 4E1-RELATED"/>
    <property type="match status" value="1"/>
</dbReference>
<keyword evidence="4 6" id="KW-0694">RNA-binding</keyword>
<dbReference type="OrthoDB" id="590761at2759"/>
<gene>
    <name evidence="8" type="ORF">Vbra_8872</name>
</gene>
<feature type="region of interest" description="Disordered" evidence="7">
    <location>
        <begin position="213"/>
        <end position="235"/>
    </location>
</feature>
<dbReference type="OMA" id="WVIWEQI"/>
<evidence type="ECO:0000313" key="9">
    <source>
        <dbReference type="Proteomes" id="UP000041254"/>
    </source>
</evidence>
<dbReference type="PhylomeDB" id="A0A0G4F7M8"/>
<dbReference type="GO" id="GO:0000340">
    <property type="term" value="F:RNA 7-methylguanosine cap binding"/>
    <property type="evidence" value="ECO:0007669"/>
    <property type="project" value="TreeGrafter"/>
</dbReference>
<evidence type="ECO:0008006" key="10">
    <source>
        <dbReference type="Google" id="ProtNLM"/>
    </source>
</evidence>
<evidence type="ECO:0000256" key="3">
    <source>
        <dbReference type="ARBA" id="ARBA00022845"/>
    </source>
</evidence>
<dbReference type="InterPro" id="IPR023398">
    <property type="entry name" value="TIF_eIF4e-like"/>
</dbReference>
<dbReference type="FunCoup" id="A0A0G4F7M8">
    <property type="interactions" value="93"/>
</dbReference>
<keyword evidence="2 6" id="KW-0396">Initiation factor</keyword>
<organism evidence="8 9">
    <name type="scientific">Vitrella brassicaformis (strain CCMP3155)</name>
    <dbReference type="NCBI Taxonomy" id="1169540"/>
    <lineage>
        <taxon>Eukaryota</taxon>
        <taxon>Sar</taxon>
        <taxon>Alveolata</taxon>
        <taxon>Colpodellida</taxon>
        <taxon>Vitrellaceae</taxon>
        <taxon>Vitrella</taxon>
    </lineage>
</organism>
<dbReference type="Proteomes" id="UP000041254">
    <property type="component" value="Unassembled WGS sequence"/>
</dbReference>
<dbReference type="SUPFAM" id="SSF55418">
    <property type="entry name" value="eIF4e-like"/>
    <property type="match status" value="1"/>
</dbReference>
<dbReference type="Gene3D" id="3.30.760.10">
    <property type="entry name" value="RNA Cap, Translation Initiation Factor Eif4e"/>
    <property type="match status" value="1"/>
</dbReference>
<keyword evidence="9" id="KW-1185">Reference proteome</keyword>
<dbReference type="STRING" id="1169540.A0A0G4F7M8"/>